<evidence type="ECO:0000256" key="4">
    <source>
        <dbReference type="ARBA" id="ARBA00023002"/>
    </source>
</evidence>
<dbReference type="PATRIC" id="fig|451.8.peg.1434"/>
<keyword evidence="5" id="KW-0408">Iron</keyword>
<keyword evidence="10" id="KW-1185">Reference proteome</keyword>
<organism evidence="7 9">
    <name type="scientific">Legionella micdadei</name>
    <name type="common">Tatlockia micdadei</name>
    <dbReference type="NCBI Taxonomy" id="451"/>
    <lineage>
        <taxon>Bacteria</taxon>
        <taxon>Pseudomonadati</taxon>
        <taxon>Pseudomonadota</taxon>
        <taxon>Gammaproteobacteria</taxon>
        <taxon>Legionellales</taxon>
        <taxon>Legionellaceae</taxon>
        <taxon>Legionella</taxon>
    </lineage>
</organism>
<dbReference type="Gene3D" id="2.60.120.650">
    <property type="entry name" value="Cupin"/>
    <property type="match status" value="1"/>
</dbReference>
<dbReference type="HOGENOM" id="CLU_039125_1_0_6"/>
<dbReference type="SUPFAM" id="SSF51197">
    <property type="entry name" value="Clavaminate synthase-like"/>
    <property type="match status" value="1"/>
</dbReference>
<dbReference type="GO" id="GO:0046872">
    <property type="term" value="F:metal ion binding"/>
    <property type="evidence" value="ECO:0007669"/>
    <property type="project" value="UniProtKB-KW"/>
</dbReference>
<comment type="cofactor">
    <cofactor evidence="1">
        <name>Fe(2+)</name>
        <dbReference type="ChEBI" id="CHEBI:29033"/>
    </cofactor>
</comment>
<reference evidence="9" key="2">
    <citation type="submission" date="2014-09" db="EMBL/GenBank/DDBJ databases">
        <authorList>
            <person name="Gomez-Valero L."/>
        </authorList>
    </citation>
    <scope>NUCLEOTIDE SEQUENCE [LARGE SCALE GENOMIC DNA]</scope>
    <source>
        <strain evidence="9">ATCC33218</strain>
    </source>
</reference>
<dbReference type="GO" id="GO:0016706">
    <property type="term" value="F:2-oxoglutarate-dependent dioxygenase activity"/>
    <property type="evidence" value="ECO:0007669"/>
    <property type="project" value="TreeGrafter"/>
</dbReference>
<dbReference type="PROSITE" id="PS51184">
    <property type="entry name" value="JMJC"/>
    <property type="match status" value="1"/>
</dbReference>
<dbReference type="InterPro" id="IPR046799">
    <property type="entry name" value="ROXA-like_wH"/>
</dbReference>
<dbReference type="AlphaFoldDB" id="A0A098GGP6"/>
<evidence type="ECO:0000313" key="10">
    <source>
        <dbReference type="Proteomes" id="UP000182998"/>
    </source>
</evidence>
<dbReference type="KEGG" id="tmc:LMI_1867"/>
<dbReference type="EMBL" id="LN614830">
    <property type="protein sequence ID" value="CEG61160.1"/>
    <property type="molecule type" value="Genomic_DNA"/>
</dbReference>
<dbReference type="Proteomes" id="UP000032414">
    <property type="component" value="Chromosome I"/>
</dbReference>
<reference evidence="8 10" key="3">
    <citation type="submission" date="2016-10" db="EMBL/GenBank/DDBJ databases">
        <authorList>
            <person name="Varghese N."/>
            <person name="Submissions S."/>
        </authorList>
    </citation>
    <scope>NUCLEOTIDE SEQUENCE [LARGE SCALE GENOMIC DNA]</scope>
    <source>
        <strain evidence="8 10">ATCC 33218</strain>
    </source>
</reference>
<evidence type="ECO:0000256" key="1">
    <source>
        <dbReference type="ARBA" id="ARBA00001954"/>
    </source>
</evidence>
<dbReference type="OrthoDB" id="9764016at2"/>
<dbReference type="EMBL" id="FMVN01000006">
    <property type="protein sequence ID" value="SCY31812.1"/>
    <property type="molecule type" value="Genomic_DNA"/>
</dbReference>
<evidence type="ECO:0000313" key="7">
    <source>
        <dbReference type="EMBL" id="CEG61160.1"/>
    </source>
</evidence>
<evidence type="ECO:0000313" key="9">
    <source>
        <dbReference type="Proteomes" id="UP000032414"/>
    </source>
</evidence>
<gene>
    <name evidence="7" type="ORF">LMI_1867</name>
    <name evidence="8" type="ORF">SAMN02982997_01371</name>
</gene>
<keyword evidence="4" id="KW-0560">Oxidoreductase</keyword>
<accession>A0A098GGP6</accession>
<reference evidence="7" key="1">
    <citation type="submission" date="2014-09" db="EMBL/GenBank/DDBJ databases">
        <authorList>
            <person name="GOMEZ-VALERO Laura"/>
        </authorList>
    </citation>
    <scope>NUCLEOTIDE SEQUENCE</scope>
    <source>
        <strain evidence="7">ATCC33218</strain>
    </source>
</reference>
<protein>
    <submittedName>
        <fullName evidence="8">50S ribosomal protein L16 3-hydroxylase</fullName>
    </submittedName>
    <submittedName>
        <fullName evidence="7">Cupin superfamily protein</fullName>
    </submittedName>
</protein>
<sequence length="392" mass="46004">MLHFAEISLNEFLTHYWQKKPFVIRQALPGFINALTPDELAGLSMEDEIESRIVFETPDNAPYWHLKRGPFSEKDFAQLPSTHWTLLVQGVDRFIPQVNAMLEYFNFIPQWRIDDVMISYAVNQGSVGPHYDNYDVFLYQAKGRRKWSLTTKNCNASNYLAEVELRIMKQFEIEEEYILEEGDMLYLPPHVGHYGVAVSKDCMTYSFGYRSYQGQELWDSFAEYLAEKGGSTPLYQDPLWADIRGASELPKQAWLNAKKLMLQMLDNEDDLRSWFGCFVTRLDQQAEAMLPFPLNKKTTHLDNFINELNNREGLIRNPLCRFAYQEQNNEPYIHLFINGIHWESDKAANDLVRLVANSRVLTIGMLAPFINEKQNQMFIFKLWRMQWLEFID</sequence>
<dbReference type="Pfam" id="PF08007">
    <property type="entry name" value="JmjC_2"/>
    <property type="match status" value="1"/>
</dbReference>
<evidence type="ECO:0000259" key="6">
    <source>
        <dbReference type="PROSITE" id="PS51184"/>
    </source>
</evidence>
<dbReference type="PANTHER" id="PTHR13096:SF8">
    <property type="entry name" value="RIBOSOMAL OXYGENASE 1"/>
    <property type="match status" value="1"/>
</dbReference>
<name>A0A098GGP6_LEGMI</name>
<evidence type="ECO:0000256" key="5">
    <source>
        <dbReference type="ARBA" id="ARBA00023004"/>
    </source>
</evidence>
<keyword evidence="8" id="KW-0689">Ribosomal protein</keyword>
<dbReference type="GO" id="GO:0005840">
    <property type="term" value="C:ribosome"/>
    <property type="evidence" value="ECO:0007669"/>
    <property type="project" value="UniProtKB-KW"/>
</dbReference>
<keyword evidence="3" id="KW-0223">Dioxygenase</keyword>
<proteinExistence type="predicted"/>
<dbReference type="Gene3D" id="3.40.366.30">
    <property type="entry name" value="50S ribosomal protein L16 arginine hydroxylase, Chain A, Domain 2"/>
    <property type="match status" value="1"/>
</dbReference>
<evidence type="ECO:0000313" key="8">
    <source>
        <dbReference type="EMBL" id="SCY31812.1"/>
    </source>
</evidence>
<dbReference type="Proteomes" id="UP000182998">
    <property type="component" value="Unassembled WGS sequence"/>
</dbReference>
<dbReference type="PANTHER" id="PTHR13096">
    <property type="entry name" value="MINA53 MYC INDUCED NUCLEAR ANTIGEN"/>
    <property type="match status" value="1"/>
</dbReference>
<feature type="domain" description="JmjC" evidence="6">
    <location>
        <begin position="97"/>
        <end position="226"/>
    </location>
</feature>
<dbReference type="InterPro" id="IPR003347">
    <property type="entry name" value="JmjC_dom"/>
</dbReference>
<dbReference type="InterPro" id="IPR039994">
    <property type="entry name" value="NO66-like"/>
</dbReference>
<dbReference type="RefSeq" id="WP_045099452.1">
    <property type="nucleotide sequence ID" value="NZ_CP020614.1"/>
</dbReference>
<keyword evidence="8" id="KW-0687">Ribonucleoprotein</keyword>
<dbReference type="STRING" id="451.B6N58_06655"/>
<dbReference type="Pfam" id="PF20514">
    <property type="entry name" value="WHD_ROXA"/>
    <property type="match status" value="1"/>
</dbReference>
<evidence type="ECO:0000256" key="3">
    <source>
        <dbReference type="ARBA" id="ARBA00022964"/>
    </source>
</evidence>
<keyword evidence="2" id="KW-0479">Metal-binding</keyword>
<evidence type="ECO:0000256" key="2">
    <source>
        <dbReference type="ARBA" id="ARBA00022723"/>
    </source>
</evidence>